<evidence type="ECO:0000256" key="4">
    <source>
        <dbReference type="ARBA" id="ARBA00017468"/>
    </source>
</evidence>
<dbReference type="Proteomes" id="UP001530293">
    <property type="component" value="Unassembled WGS sequence"/>
</dbReference>
<feature type="region of interest" description="Disordered" evidence="8">
    <location>
        <begin position="481"/>
        <end position="528"/>
    </location>
</feature>
<evidence type="ECO:0000313" key="12">
    <source>
        <dbReference type="Proteomes" id="UP001530293"/>
    </source>
</evidence>
<feature type="compositionally biased region" description="Basic and acidic residues" evidence="8">
    <location>
        <begin position="516"/>
        <end position="528"/>
    </location>
</feature>
<evidence type="ECO:0000256" key="5">
    <source>
        <dbReference type="ARBA" id="ARBA00022676"/>
    </source>
</evidence>
<feature type="transmembrane region" description="Helical" evidence="9">
    <location>
        <begin position="198"/>
        <end position="217"/>
    </location>
</feature>
<evidence type="ECO:0000256" key="9">
    <source>
        <dbReference type="SAM" id="Phobius"/>
    </source>
</evidence>
<comment type="caution">
    <text evidence="11">The sequence shown here is derived from an EMBL/GenBank/DDBJ whole genome shotgun (WGS) entry which is preliminary data.</text>
</comment>
<keyword evidence="12" id="KW-1185">Reference proteome</keyword>
<dbReference type="SUPFAM" id="SSF53756">
    <property type="entry name" value="UDP-Glycosyltransferase/glycogen phosphorylase"/>
    <property type="match status" value="1"/>
</dbReference>
<comment type="subcellular location">
    <subcellularLocation>
        <location evidence="1">Endoplasmic reticulum</location>
    </subcellularLocation>
</comment>
<feature type="transmembrane region" description="Helical" evidence="9">
    <location>
        <begin position="261"/>
        <end position="282"/>
    </location>
</feature>
<keyword evidence="9" id="KW-0472">Membrane</keyword>
<dbReference type="PANTHER" id="PTHR12867">
    <property type="entry name" value="GLYCOSYL TRANSFERASE-RELATED"/>
    <property type="match status" value="1"/>
</dbReference>
<proteinExistence type="inferred from homology"/>
<feature type="domain" description="Glycosyl transferase family 28 C-terminal" evidence="10">
    <location>
        <begin position="363"/>
        <end position="444"/>
    </location>
</feature>
<evidence type="ECO:0000256" key="1">
    <source>
        <dbReference type="ARBA" id="ARBA00004240"/>
    </source>
</evidence>
<dbReference type="AlphaFoldDB" id="A0ABD3MD76"/>
<reference evidence="11 12" key="1">
    <citation type="submission" date="2024-10" db="EMBL/GenBank/DDBJ databases">
        <title>Updated reference genomes for cyclostephanoid diatoms.</title>
        <authorList>
            <person name="Roberts W.R."/>
            <person name="Alverson A.J."/>
        </authorList>
    </citation>
    <scope>NUCLEOTIDE SEQUENCE [LARGE SCALE GENOMIC DNA]</scope>
    <source>
        <strain evidence="11 12">AJA232-27</strain>
    </source>
</reference>
<evidence type="ECO:0000313" key="11">
    <source>
        <dbReference type="EMBL" id="KAL3758490.1"/>
    </source>
</evidence>
<keyword evidence="6" id="KW-0808">Transferase</keyword>
<keyword evidence="7" id="KW-0256">Endoplasmic reticulum</keyword>
<evidence type="ECO:0000256" key="2">
    <source>
        <dbReference type="ARBA" id="ARBA00006962"/>
    </source>
</evidence>
<dbReference type="GO" id="GO:0005783">
    <property type="term" value="C:endoplasmic reticulum"/>
    <property type="evidence" value="ECO:0007669"/>
    <property type="project" value="UniProtKB-SubCell"/>
</dbReference>
<evidence type="ECO:0000259" key="10">
    <source>
        <dbReference type="Pfam" id="PF04101"/>
    </source>
</evidence>
<accession>A0ABD3MD76</accession>
<dbReference type="Pfam" id="PF04101">
    <property type="entry name" value="Glyco_tran_28_C"/>
    <property type="match status" value="1"/>
</dbReference>
<name>A0ABD3MD76_9STRA</name>
<organism evidence="11 12">
    <name type="scientific">Discostella pseudostelligera</name>
    <dbReference type="NCBI Taxonomy" id="259834"/>
    <lineage>
        <taxon>Eukaryota</taxon>
        <taxon>Sar</taxon>
        <taxon>Stramenopiles</taxon>
        <taxon>Ochrophyta</taxon>
        <taxon>Bacillariophyta</taxon>
        <taxon>Coscinodiscophyceae</taxon>
        <taxon>Thalassiosirophycidae</taxon>
        <taxon>Stephanodiscales</taxon>
        <taxon>Stephanodiscaceae</taxon>
        <taxon>Discostella</taxon>
    </lineage>
</organism>
<protein>
    <recommendedName>
        <fullName evidence="4">UDP-N-acetylglucosamine transferase subunit ALG13</fullName>
        <ecNumber evidence="3">2.4.1.141</ecNumber>
    </recommendedName>
</protein>
<keyword evidence="9" id="KW-1133">Transmembrane helix</keyword>
<dbReference type="GO" id="GO:0004577">
    <property type="term" value="F:N-acetylglucosaminyldiphosphodolichol N-acetylglucosaminyltransferase activity"/>
    <property type="evidence" value="ECO:0007669"/>
    <property type="project" value="UniProtKB-EC"/>
</dbReference>
<evidence type="ECO:0000256" key="3">
    <source>
        <dbReference type="ARBA" id="ARBA00012614"/>
    </source>
</evidence>
<dbReference type="InterPro" id="IPR039042">
    <property type="entry name" value="Alg13-like"/>
</dbReference>
<dbReference type="PANTHER" id="PTHR12867:SF6">
    <property type="entry name" value="N-ACETYLGLUCOSAMINYLDIPHOSPHODOLICHOL N-ACETYLGLUCOSAMINYLTRANSFERASE"/>
    <property type="match status" value="1"/>
</dbReference>
<keyword evidence="5" id="KW-0328">Glycosyltransferase</keyword>
<dbReference type="InterPro" id="IPR007235">
    <property type="entry name" value="Glyco_trans_28_C"/>
</dbReference>
<keyword evidence="9" id="KW-0812">Transmembrane</keyword>
<evidence type="ECO:0000256" key="7">
    <source>
        <dbReference type="ARBA" id="ARBA00022824"/>
    </source>
</evidence>
<dbReference type="EC" id="2.4.1.141" evidence="3"/>
<gene>
    <name evidence="11" type="ORF">ACHAWU_004333</name>
</gene>
<evidence type="ECO:0000256" key="8">
    <source>
        <dbReference type="SAM" id="MobiDB-lite"/>
    </source>
</evidence>
<dbReference type="Gene3D" id="3.40.50.2000">
    <property type="entry name" value="Glycogen Phosphorylase B"/>
    <property type="match status" value="1"/>
</dbReference>
<dbReference type="EMBL" id="JALLBG020000229">
    <property type="protein sequence ID" value="KAL3758490.1"/>
    <property type="molecule type" value="Genomic_DNA"/>
</dbReference>
<evidence type="ECO:0000256" key="6">
    <source>
        <dbReference type="ARBA" id="ARBA00022679"/>
    </source>
</evidence>
<sequence length="528" mass="57033">MPFSSSFLTIQSPIVEVPAHRRNHIILRNADATIPTTFIQSTRTPAQIYAYRKGSEIWPECNEDPVRLTASFPGGVIPQPAKDLLDFTSSTSTANITPISPILSTTSSDATSANDIVATSAASSSYPTRGIKRRAVRTTLSHILRSAAQASTRRARSPSAIGKVYGQTFGVPPPAISKGPSIIALILLGTNCVHLHDIVSVILLSTYIIGLASWCVAPKVASTPHHPIVNMPSFPSKGHVPALISNPLGASLTNSRLYKTWLRLGAVVGVLLPIMVLAQLTISSHFPILTNTLLGNINTYNIAELKRIIGGHTFLLCWQALTESLSRAALLPLPIRILIPVSYSALRISSHRGLSDDNNPTLDVTIQYGRGQCPISSIPFKPSLTDHMNRADIIICHAGAGTLLEALSLASPSERKSSSNQKIINAVINSKLMDNHQSELADELEIRGHISVTRNCELEWTTEDGAKAFWEMIGTFEPAPFFGGRSKGDDEGGRGVNGHASSFQHILDQVMSGDETSWKRADSTKKKR</sequence>
<comment type="similarity">
    <text evidence="2">Belongs to the glycosyltransferase 28 family.</text>
</comment>